<dbReference type="Gene3D" id="3.20.20.300">
    <property type="entry name" value="Glycoside hydrolase, family 3, N-terminal domain"/>
    <property type="match status" value="1"/>
</dbReference>
<dbReference type="PANTHER" id="PTHR30480">
    <property type="entry name" value="BETA-HEXOSAMINIDASE-RELATED"/>
    <property type="match status" value="1"/>
</dbReference>
<evidence type="ECO:0000256" key="5">
    <source>
        <dbReference type="ARBA" id="ARBA00023295"/>
    </source>
</evidence>
<gene>
    <name evidence="8" type="ORF">H8S09_11110</name>
</gene>
<keyword evidence="9" id="KW-1185">Reference proteome</keyword>
<feature type="domain" description="Glycoside hydrolase family 3 N-terminal" evidence="7">
    <location>
        <begin position="90"/>
        <end position="414"/>
    </location>
</feature>
<evidence type="ECO:0000313" key="8">
    <source>
        <dbReference type="EMBL" id="MBC5663418.1"/>
    </source>
</evidence>
<reference evidence="8 9" key="1">
    <citation type="submission" date="2020-08" db="EMBL/GenBank/DDBJ databases">
        <title>Genome public.</title>
        <authorList>
            <person name="Liu C."/>
            <person name="Sun Q."/>
        </authorList>
    </citation>
    <scope>NUCLEOTIDE SEQUENCE [LARGE SCALE GENOMIC DNA]</scope>
    <source>
        <strain evidence="8 9">NSJ-10</strain>
    </source>
</reference>
<dbReference type="Proteomes" id="UP000615234">
    <property type="component" value="Unassembled WGS sequence"/>
</dbReference>
<dbReference type="GO" id="GO:0009254">
    <property type="term" value="P:peptidoglycan turnover"/>
    <property type="evidence" value="ECO:0007669"/>
    <property type="project" value="TreeGrafter"/>
</dbReference>
<evidence type="ECO:0000256" key="2">
    <source>
        <dbReference type="ARBA" id="ARBA00005336"/>
    </source>
</evidence>
<evidence type="ECO:0000256" key="4">
    <source>
        <dbReference type="ARBA" id="ARBA00022801"/>
    </source>
</evidence>
<feature type="signal peptide" evidence="6">
    <location>
        <begin position="1"/>
        <end position="24"/>
    </location>
</feature>
<dbReference type="InterPro" id="IPR036962">
    <property type="entry name" value="Glyco_hydro_3_N_sf"/>
</dbReference>
<dbReference type="RefSeq" id="WP_186847867.1">
    <property type="nucleotide sequence ID" value="NZ_JACOOX010000006.1"/>
</dbReference>
<organism evidence="8 9">
    <name type="scientific">Coprococcus hominis</name>
    <name type="common">ex Liu et al. 2022</name>
    <dbReference type="NCBI Taxonomy" id="2763039"/>
    <lineage>
        <taxon>Bacteria</taxon>
        <taxon>Bacillati</taxon>
        <taxon>Bacillota</taxon>
        <taxon>Clostridia</taxon>
        <taxon>Lachnospirales</taxon>
        <taxon>Lachnospiraceae</taxon>
        <taxon>Coprococcus</taxon>
    </lineage>
</organism>
<name>A0A8I0AGC4_9FIRM</name>
<dbReference type="Pfam" id="PF00933">
    <property type="entry name" value="Glyco_hydro_3"/>
    <property type="match status" value="1"/>
</dbReference>
<dbReference type="GO" id="GO:0004563">
    <property type="term" value="F:beta-N-acetylhexosaminidase activity"/>
    <property type="evidence" value="ECO:0007669"/>
    <property type="project" value="UniProtKB-EC"/>
</dbReference>
<evidence type="ECO:0000259" key="7">
    <source>
        <dbReference type="Pfam" id="PF00933"/>
    </source>
</evidence>
<dbReference type="PANTHER" id="PTHR30480:SF13">
    <property type="entry name" value="BETA-HEXOSAMINIDASE"/>
    <property type="match status" value="1"/>
</dbReference>
<comment type="caution">
    <text evidence="8">The sequence shown here is derived from an EMBL/GenBank/DDBJ whole genome shotgun (WGS) entry which is preliminary data.</text>
</comment>
<keyword evidence="5" id="KW-0326">Glycosidase</keyword>
<keyword evidence="6" id="KW-0732">Signal</keyword>
<dbReference type="InterPro" id="IPR001764">
    <property type="entry name" value="Glyco_hydro_3_N"/>
</dbReference>
<evidence type="ECO:0000313" key="9">
    <source>
        <dbReference type="Proteomes" id="UP000615234"/>
    </source>
</evidence>
<dbReference type="AlphaFoldDB" id="A0A8I0AGC4"/>
<evidence type="ECO:0000256" key="1">
    <source>
        <dbReference type="ARBA" id="ARBA00001231"/>
    </source>
</evidence>
<dbReference type="InterPro" id="IPR017853">
    <property type="entry name" value="GH"/>
</dbReference>
<dbReference type="InterPro" id="IPR050226">
    <property type="entry name" value="NagZ_Beta-hexosaminidase"/>
</dbReference>
<dbReference type="SUPFAM" id="SSF51445">
    <property type="entry name" value="(Trans)glycosidases"/>
    <property type="match status" value="1"/>
</dbReference>
<sequence length="431" mass="47682">MRKRWWISGILTVVLTAGFGAGNAGNGNQQLNRVEQDAITHVCAAELPDEETEIVPFRGRESYILSEWELETEGKLEQAAMVKQYISTMTLREKVCQMIIADPENLVTTHDVTKVDVEMKQALADYPVGGIMLKSRNIESKKQLKKLLKNLQKQSEIALFLAVDEEGGNVSRVLSNLGNREGGTIDPMYEYKDDGTDTAFENARELGSNLAYYGFNLDFAPVADVWSNPKNTVIGKRAYSDDYEQAAELIPYAVEGFHAGGVMCTLKHFPGHGDTVEDSHYGTAYVRGTLQELETQEFVPFRAGIRAGTDCVMIGHLVVPDISDQPADLSETLVTDCLRNELAFHGLIITDSFQMEAITDHYEPGEAAVLAIQAGVDLILEPEELGETVEGILAALDKGELTEKRIDESVERILMAKQVNGIQIDHKIEKQ</sequence>
<dbReference type="EC" id="3.2.1.52" evidence="3"/>
<proteinExistence type="inferred from homology"/>
<dbReference type="EMBL" id="JACOOX010000006">
    <property type="protein sequence ID" value="MBC5663418.1"/>
    <property type="molecule type" value="Genomic_DNA"/>
</dbReference>
<keyword evidence="4 8" id="KW-0378">Hydrolase</keyword>
<evidence type="ECO:0000256" key="6">
    <source>
        <dbReference type="SAM" id="SignalP"/>
    </source>
</evidence>
<comment type="similarity">
    <text evidence="2">Belongs to the glycosyl hydrolase 3 family.</text>
</comment>
<protein>
    <recommendedName>
        <fullName evidence="3">beta-N-acetylhexosaminidase</fullName>
        <ecNumber evidence="3">3.2.1.52</ecNumber>
    </recommendedName>
</protein>
<feature type="chain" id="PRO_5039285457" description="beta-N-acetylhexosaminidase" evidence="6">
    <location>
        <begin position="25"/>
        <end position="431"/>
    </location>
</feature>
<evidence type="ECO:0000256" key="3">
    <source>
        <dbReference type="ARBA" id="ARBA00012663"/>
    </source>
</evidence>
<accession>A0A8I0AGC4</accession>
<comment type="catalytic activity">
    <reaction evidence="1">
        <text>Hydrolysis of terminal non-reducing N-acetyl-D-hexosamine residues in N-acetyl-beta-D-hexosaminides.</text>
        <dbReference type="EC" id="3.2.1.52"/>
    </reaction>
</comment>
<dbReference type="GO" id="GO:0005975">
    <property type="term" value="P:carbohydrate metabolic process"/>
    <property type="evidence" value="ECO:0007669"/>
    <property type="project" value="InterPro"/>
</dbReference>